<dbReference type="PANTHER" id="PTHR33053:SF9">
    <property type="entry name" value="AGAP000105-PA"/>
    <property type="match status" value="1"/>
</dbReference>
<dbReference type="AlphaFoldDB" id="A0A5N4B2J3"/>
<dbReference type="InParanoid" id="A0A5N4B2J3"/>
<name>A0A5N4B2J3_PHOPY</name>
<keyword evidence="2" id="KW-1185">Reference proteome</keyword>
<dbReference type="Proteomes" id="UP000327044">
    <property type="component" value="Unassembled WGS sequence"/>
</dbReference>
<organism evidence="1 2">
    <name type="scientific">Photinus pyralis</name>
    <name type="common">Common eastern firefly</name>
    <name type="synonym">Lampyris pyralis</name>
    <dbReference type="NCBI Taxonomy" id="7054"/>
    <lineage>
        <taxon>Eukaryota</taxon>
        <taxon>Metazoa</taxon>
        <taxon>Ecdysozoa</taxon>
        <taxon>Arthropoda</taxon>
        <taxon>Hexapoda</taxon>
        <taxon>Insecta</taxon>
        <taxon>Pterygota</taxon>
        <taxon>Neoptera</taxon>
        <taxon>Endopterygota</taxon>
        <taxon>Coleoptera</taxon>
        <taxon>Polyphaga</taxon>
        <taxon>Elateriformia</taxon>
        <taxon>Elateroidea</taxon>
        <taxon>Lampyridae</taxon>
        <taxon>Lampyrinae</taxon>
        <taxon>Photinus</taxon>
    </lineage>
</organism>
<accession>A0A5N4B2J3</accession>
<dbReference type="PANTHER" id="PTHR33053">
    <property type="entry name" value="PROTEIN, PUTATIVE-RELATED"/>
    <property type="match status" value="1"/>
</dbReference>
<evidence type="ECO:0008006" key="3">
    <source>
        <dbReference type="Google" id="ProtNLM"/>
    </source>
</evidence>
<gene>
    <name evidence="1" type="ORF">PPYR_00792</name>
</gene>
<evidence type="ECO:0000313" key="2">
    <source>
        <dbReference type="Proteomes" id="UP000327044"/>
    </source>
</evidence>
<sequence>MDSKMKKKLSRNTREGLKMSLNIISGNGSDVIEGIAGQRFSCESSININVTSCSNPGAPDLQNNSEFEELLATSHNLSSNSGNDFDVTDILDCDNYVTSQGGEISFDFINQVADPHADLPCILPKATPSKEFDFNHFKHKLAEWGISGNISHMNISKLLSILKTVPALNNLPNDARTLVNTPRSTADQVRVMQPGYFCYFGIGTTLRNLFTKFSYTPLENSIIELGVNIDGLPISKSVKSTFYPILCNIKSIEIFKTHILLIGLYHGADKPMDSNDLLQEFVEESISLYNNGIILNGIICKIRIVMLTCDLPAKSYVVLKTKGHMGYFSCSKCKQEGDHVERVLCFPETSFIKRTDDDFRRQTESEHHIGCSILTKLPQFNMIRDAPLDYMHLICLGGVKRILAGKKHGLIFGKPPYKLPSRDINNISERLKIMSKFIPMEFSRKTRPITECRLYKASEFRFFLLYAALVVLRGIVKKAIYNNILTLHLATSILISREFHCHSDYLKYANDLMLHFVQTSLKLYGADFVAHNVHCLLHIADDVKYFGELDNFSAFPYENYMQKLKNILRKHHKPLQQVIRRSMETEFLNSMGNIGSNEITPYCTQEHFDGPTIIGCNKQFKAIKLSNCTIKLNRADSVVQLKTMEIVRVFNICTTEDDIKIVGKEFIDKQELYLQPCSSSIFHIYECQQLKPTFSSWSINEINHK</sequence>
<dbReference type="EMBL" id="VVIM01000001">
    <property type="protein sequence ID" value="KAB0803822.1"/>
    <property type="molecule type" value="Genomic_DNA"/>
</dbReference>
<comment type="caution">
    <text evidence="1">The sequence shown here is derived from an EMBL/GenBank/DDBJ whole genome shotgun (WGS) entry which is preliminary data.</text>
</comment>
<protein>
    <recommendedName>
        <fullName evidence="3">DUF4218 domain-containing protein</fullName>
    </recommendedName>
</protein>
<reference evidence="1 2" key="1">
    <citation type="journal article" date="2018" name="Elife">
        <title>Firefly genomes illuminate parallel origins of bioluminescence in beetles.</title>
        <authorList>
            <person name="Fallon T.R."/>
            <person name="Lower S.E."/>
            <person name="Chang C.H."/>
            <person name="Bessho-Uehara M."/>
            <person name="Martin G.J."/>
            <person name="Bewick A.J."/>
            <person name="Behringer M."/>
            <person name="Debat H.J."/>
            <person name="Wong I."/>
            <person name="Day J.C."/>
            <person name="Suvorov A."/>
            <person name="Silva C.J."/>
            <person name="Stanger-Hall K.F."/>
            <person name="Hall D.W."/>
            <person name="Schmitz R.J."/>
            <person name="Nelson D.R."/>
            <person name="Lewis S.M."/>
            <person name="Shigenobu S."/>
            <person name="Bybee S.M."/>
            <person name="Larracuente A.M."/>
            <person name="Oba Y."/>
            <person name="Weng J.K."/>
        </authorList>
    </citation>
    <scope>NUCLEOTIDE SEQUENCE [LARGE SCALE GENOMIC DNA]</scope>
    <source>
        <strain evidence="1">1611_PpyrPB1</strain>
        <tissue evidence="1">Whole body</tissue>
    </source>
</reference>
<evidence type="ECO:0000313" key="1">
    <source>
        <dbReference type="EMBL" id="KAB0803822.1"/>
    </source>
</evidence>
<proteinExistence type="predicted"/>